<keyword evidence="1" id="KW-0843">Virulence</keyword>
<dbReference type="EMBL" id="BARW01015036">
    <property type="protein sequence ID" value="GAI82915.1"/>
    <property type="molecule type" value="Genomic_DNA"/>
</dbReference>
<gene>
    <name evidence="2" type="ORF">S12H4_26490</name>
</gene>
<accession>X1T5Q4</accession>
<comment type="caution">
    <text evidence="2">The sequence shown here is derived from an EMBL/GenBank/DDBJ whole genome shotgun (WGS) entry which is preliminary data.</text>
</comment>
<dbReference type="InterPro" id="IPR018003">
    <property type="entry name" value="Insecticidal_toxin/plasmid_vir"/>
</dbReference>
<reference evidence="2" key="1">
    <citation type="journal article" date="2014" name="Front. Microbiol.">
        <title>High frequency of phylogenetically diverse reductive dehalogenase-homologous genes in deep subseafloor sedimentary metagenomes.</title>
        <authorList>
            <person name="Kawai M."/>
            <person name="Futagami T."/>
            <person name="Toyoda A."/>
            <person name="Takaki Y."/>
            <person name="Nishi S."/>
            <person name="Hori S."/>
            <person name="Arai W."/>
            <person name="Tsubouchi T."/>
            <person name="Morono Y."/>
            <person name="Uchiyama I."/>
            <person name="Ito T."/>
            <person name="Fujiyama A."/>
            <person name="Inagaki F."/>
            <person name="Takami H."/>
        </authorList>
    </citation>
    <scope>NUCLEOTIDE SEQUENCE</scope>
    <source>
        <strain evidence="2">Expedition CK06-06</strain>
    </source>
</reference>
<name>X1T5Q4_9ZZZZ</name>
<protein>
    <submittedName>
        <fullName evidence="2">Uncharacterized protein</fullName>
    </submittedName>
</protein>
<evidence type="ECO:0000256" key="1">
    <source>
        <dbReference type="ARBA" id="ARBA00023026"/>
    </source>
</evidence>
<proteinExistence type="predicted"/>
<feature type="non-terminal residue" evidence="2">
    <location>
        <position position="1"/>
    </location>
</feature>
<evidence type="ECO:0000313" key="2">
    <source>
        <dbReference type="EMBL" id="GAI82915.1"/>
    </source>
</evidence>
<sequence length="154" mass="18014">PGLYNNLGEDVVDYIKKIEGYQEIFGEIRFCECPECRSIFSPAAYFVDLMRFINKEIPTNTLNHRRGDLEKIELSCENTKTLVPYIELVNEVLESKLGVTETDRDKPYEDLLAAKYPFTMPFNLHLERIRVFIEHFESTLSEIYDLFSIDKTSD</sequence>
<organism evidence="2">
    <name type="scientific">marine sediment metagenome</name>
    <dbReference type="NCBI Taxonomy" id="412755"/>
    <lineage>
        <taxon>unclassified sequences</taxon>
        <taxon>metagenomes</taxon>
        <taxon>ecological metagenomes</taxon>
    </lineage>
</organism>
<dbReference type="Pfam" id="PF03538">
    <property type="entry name" value="VRP1"/>
    <property type="match status" value="1"/>
</dbReference>
<dbReference type="AlphaFoldDB" id="X1T5Q4"/>